<keyword evidence="5" id="KW-1185">Reference proteome</keyword>
<keyword evidence="1" id="KW-0378">Hydrolase</keyword>
<evidence type="ECO:0000259" key="3">
    <source>
        <dbReference type="Pfam" id="PF07364"/>
    </source>
</evidence>
<feature type="domain" description="Microcystin LR degradation protein MlrC C-terminal" evidence="2">
    <location>
        <begin position="302"/>
        <end position="488"/>
    </location>
</feature>
<feature type="domain" description="Microcystin LR degradation protein MlrC N-terminal" evidence="3">
    <location>
        <begin position="2"/>
        <end position="292"/>
    </location>
</feature>
<dbReference type="PIRSF" id="PIRSF012702">
    <property type="entry name" value="UCP012702"/>
    <property type="match status" value="1"/>
</dbReference>
<dbReference type="Pfam" id="PF07364">
    <property type="entry name" value="DUF1485"/>
    <property type="match status" value="1"/>
</dbReference>
<keyword evidence="1" id="KW-0645">Protease</keyword>
<protein>
    <recommendedName>
        <fullName evidence="1">Microcystinase C</fullName>
        <shortName evidence="1">MlrC</shortName>
    </recommendedName>
</protein>
<dbReference type="InterPro" id="IPR009197">
    <property type="entry name" value="MlrC"/>
</dbReference>
<evidence type="ECO:0000256" key="1">
    <source>
        <dbReference type="PIRNR" id="PIRNR012702"/>
    </source>
</evidence>
<evidence type="ECO:0000259" key="2">
    <source>
        <dbReference type="Pfam" id="PF07171"/>
    </source>
</evidence>
<sequence>MRILCAMLKHETNTFSPIPADLARFKDWGLHFGEDAARAYRDTAMPLAAYMKLAEAEGAEIVTPVAAEAMPSGPVTAAAYETLTGPILAAVEEGCDIALLDLHGAMVAEGTDDGEGTLLRRIREIAPDLPIAVTCDLHCNLTRAMVENCTALIGYKTYPHTDMYEVAEIVGRTVLDAVKGLADPVMAWGQVPLLSQTLCQGTDDEPMRSIVARCRDWEREAGIRAATVFGGFALADIEDSGTSAVVIADRSVVADGQTLAETARDDLLTRCWAARDAFIYKGRDLDAAVTAAKGYNDGPVILLDHADNCGSGATQDVMTVVAAVLRRNLQGAVVATVWDPAAVASMLAAGEGATVTLDLGGRTDMPSIGAVGRPLTVTGIVEKLCDGKFRVEGPMYTGVEIQCGPTALLRVATAGGGLVRIIVTSLHHEPWDAGVVRMVGIDPEKTRYILLKSRIHYRAGFGTLARHTLTLDGDGVTTSDNTRLAYRKVRRPIYPLDPQTEWEVGQ</sequence>
<keyword evidence="1" id="KW-0479">Metal-binding</keyword>
<comment type="caution">
    <text evidence="4">The sequence shown here is derived from an EMBL/GenBank/DDBJ whole genome shotgun (WGS) entry which is preliminary data.</text>
</comment>
<dbReference type="AlphaFoldDB" id="A0A7Y0HH45"/>
<reference evidence="4 5" key="1">
    <citation type="submission" date="2020-04" db="EMBL/GenBank/DDBJ databases">
        <title>Rhodospirillaceae bacterium KN72 isolated from deep sea.</title>
        <authorList>
            <person name="Zhang D.-C."/>
        </authorList>
    </citation>
    <scope>NUCLEOTIDE SEQUENCE [LARGE SCALE GENOMIC DNA]</scope>
    <source>
        <strain evidence="4 5">KN72</strain>
    </source>
</reference>
<dbReference type="GO" id="GO:0006508">
    <property type="term" value="P:proteolysis"/>
    <property type="evidence" value="ECO:0007669"/>
    <property type="project" value="UniProtKB-KW"/>
</dbReference>
<accession>A0A7Y0HH45</accession>
<dbReference type="GO" id="GO:0046872">
    <property type="term" value="F:metal ion binding"/>
    <property type="evidence" value="ECO:0007669"/>
    <property type="project" value="UniProtKB-KW"/>
</dbReference>
<organism evidence="4 5">
    <name type="scientific">Pacificispira spongiicola</name>
    <dbReference type="NCBI Taxonomy" id="2729598"/>
    <lineage>
        <taxon>Bacteria</taxon>
        <taxon>Pseudomonadati</taxon>
        <taxon>Pseudomonadota</taxon>
        <taxon>Alphaproteobacteria</taxon>
        <taxon>Rhodospirillales</taxon>
        <taxon>Rhodospirillaceae</taxon>
        <taxon>Pacificispira</taxon>
    </lineage>
</organism>
<dbReference type="InterPro" id="IPR010799">
    <property type="entry name" value="MlrC_C"/>
</dbReference>
<comment type="cofactor">
    <cofactor evidence="1">
        <name>Zn(2+)</name>
        <dbReference type="ChEBI" id="CHEBI:29105"/>
    </cofactor>
    <text evidence="1">Binds 1 zinc ion per subunit.</text>
</comment>
<comment type="function">
    <text evidence="1">Involved in peptidolytic degradation of cyclic heptapeptide hepatotoxin microcystin (MC).</text>
</comment>
<gene>
    <name evidence="4" type="ORF">HH303_11385</name>
</gene>
<dbReference type="GO" id="GO:0008237">
    <property type="term" value="F:metallopeptidase activity"/>
    <property type="evidence" value="ECO:0007669"/>
    <property type="project" value="UniProtKB-KW"/>
</dbReference>
<dbReference type="Pfam" id="PF07171">
    <property type="entry name" value="MlrC_C"/>
    <property type="match status" value="1"/>
</dbReference>
<evidence type="ECO:0000313" key="5">
    <source>
        <dbReference type="Proteomes" id="UP000539372"/>
    </source>
</evidence>
<proteinExistence type="inferred from homology"/>
<dbReference type="Proteomes" id="UP000539372">
    <property type="component" value="Unassembled WGS sequence"/>
</dbReference>
<dbReference type="InterPro" id="IPR015995">
    <property type="entry name" value="MlrC_N"/>
</dbReference>
<keyword evidence="1" id="KW-0482">Metalloprotease</keyword>
<dbReference type="EMBL" id="JABBNT010000003">
    <property type="protein sequence ID" value="NMM45084.1"/>
    <property type="molecule type" value="Genomic_DNA"/>
</dbReference>
<name>A0A7Y0HH45_9PROT</name>
<evidence type="ECO:0000313" key="4">
    <source>
        <dbReference type="EMBL" id="NMM45084.1"/>
    </source>
</evidence>
<comment type="similarity">
    <text evidence="1">Belongs to the peptidase M81 family.</text>
</comment>
<dbReference type="RefSeq" id="WP_169625457.1">
    <property type="nucleotide sequence ID" value="NZ_JABBNT010000003.1"/>
</dbReference>